<keyword evidence="3" id="KW-0677">Repeat</keyword>
<dbReference type="PRINTS" id="PR01217">
    <property type="entry name" value="PRICHEXTENSN"/>
</dbReference>
<evidence type="ECO:0000256" key="8">
    <source>
        <dbReference type="SAM" id="MobiDB-lite"/>
    </source>
</evidence>
<keyword evidence="6" id="KW-0539">Nucleus</keyword>
<keyword evidence="4 7" id="KW-0863">Zinc-finger</keyword>
<feature type="region of interest" description="Disordered" evidence="8">
    <location>
        <begin position="406"/>
        <end position="437"/>
    </location>
</feature>
<dbReference type="PANTHER" id="PTHR24403:SF67">
    <property type="entry name" value="FI01116P-RELATED"/>
    <property type="match status" value="1"/>
</dbReference>
<sequence>MNASTSFTARRPAATGLPAFTLPPPPDIPRVSSDGLSPLSSAGVNSSSSHNSQGGGGGSLYAYPHMSGHWPTPGPGGNSSYTFSSAAGQGQGQGSLQPQQQQPFGSSRPLYSPSISQFPGRSSQSPAGTDGLPTTSPYGQELPSFGAALAGNGGSSHGALGGQQSAGQQLQNPILNSQNPGTQPPTPNATTAPDSYSRAPPTPSYAYPPSSTPQQPSFSTYSQPSPTQPSPPTGSSVPGSSRGPLPGSQHSSGMAPPIGYGASSGARGGPPPPQQATGYPPPPYHHLSGVAGPVMSNIGNPGGQMALVSGGVPGLHTGGMGLPPGFPGAGHQGGHHLPQLFGSSHAAAHHMQQQERPFRCDTCPQSFNRNHDLKRHQRIHLAVKPYPCTFCDKAFSRKDALKRHRLVKGCGSKSPGDTSSPPPKSEAMSDGSDGTRG</sequence>
<dbReference type="Gene3D" id="3.30.160.60">
    <property type="entry name" value="Classic Zinc Finger"/>
    <property type="match status" value="2"/>
</dbReference>
<feature type="compositionally biased region" description="Polar residues" evidence="8">
    <location>
        <begin position="113"/>
        <end position="138"/>
    </location>
</feature>
<dbReference type="InterPro" id="IPR013087">
    <property type="entry name" value="Znf_C2H2_type"/>
</dbReference>
<feature type="compositionally biased region" description="Low complexity" evidence="8">
    <location>
        <begin position="188"/>
        <end position="225"/>
    </location>
</feature>
<feature type="compositionally biased region" description="Gly residues" evidence="8">
    <location>
        <begin position="151"/>
        <end position="161"/>
    </location>
</feature>
<keyword evidence="5" id="KW-0862">Zinc</keyword>
<evidence type="ECO:0000256" key="1">
    <source>
        <dbReference type="ARBA" id="ARBA00004123"/>
    </source>
</evidence>
<evidence type="ECO:0000256" key="3">
    <source>
        <dbReference type="ARBA" id="ARBA00022737"/>
    </source>
</evidence>
<dbReference type="Proteomes" id="UP001174694">
    <property type="component" value="Unassembled WGS sequence"/>
</dbReference>
<dbReference type="InterPro" id="IPR050688">
    <property type="entry name" value="Zinc_finger/UBP_domain"/>
</dbReference>
<dbReference type="EMBL" id="JANBVO010000003">
    <property type="protein sequence ID" value="KAJ9155603.1"/>
    <property type="molecule type" value="Genomic_DNA"/>
</dbReference>
<evidence type="ECO:0000313" key="11">
    <source>
        <dbReference type="Proteomes" id="UP001174694"/>
    </source>
</evidence>
<dbReference type="FunFam" id="3.30.160.60:FF:001666">
    <property type="entry name" value="MDS1 and EVI1 complex locus"/>
    <property type="match status" value="1"/>
</dbReference>
<dbReference type="GO" id="GO:0008270">
    <property type="term" value="F:zinc ion binding"/>
    <property type="evidence" value="ECO:0007669"/>
    <property type="project" value="UniProtKB-KW"/>
</dbReference>
<dbReference type="SMART" id="SM00355">
    <property type="entry name" value="ZnF_C2H2"/>
    <property type="match status" value="2"/>
</dbReference>
<dbReference type="GO" id="GO:0005634">
    <property type="term" value="C:nucleus"/>
    <property type="evidence" value="ECO:0007669"/>
    <property type="project" value="UniProtKB-SubCell"/>
</dbReference>
<keyword evidence="2" id="KW-0479">Metal-binding</keyword>
<evidence type="ECO:0000256" key="5">
    <source>
        <dbReference type="ARBA" id="ARBA00022833"/>
    </source>
</evidence>
<dbReference type="PROSITE" id="PS00028">
    <property type="entry name" value="ZINC_FINGER_C2H2_1"/>
    <property type="match status" value="1"/>
</dbReference>
<evidence type="ECO:0000256" key="7">
    <source>
        <dbReference type="PROSITE-ProRule" id="PRU00042"/>
    </source>
</evidence>
<dbReference type="AlphaFoldDB" id="A0AA38VW89"/>
<reference evidence="10" key="1">
    <citation type="submission" date="2022-07" db="EMBL/GenBank/DDBJ databases">
        <title>Fungi with potential for degradation of polypropylene.</title>
        <authorList>
            <person name="Gostincar C."/>
        </authorList>
    </citation>
    <scope>NUCLEOTIDE SEQUENCE</scope>
    <source>
        <strain evidence="10">EXF-13308</strain>
    </source>
</reference>
<dbReference type="PROSITE" id="PS50157">
    <property type="entry name" value="ZINC_FINGER_C2H2_2"/>
    <property type="match status" value="2"/>
</dbReference>
<feature type="compositionally biased region" description="Low complexity" evidence="8">
    <location>
        <begin position="37"/>
        <end position="52"/>
    </location>
</feature>
<accession>A0AA38VW89</accession>
<name>A0AA38VW89_9PEZI</name>
<protein>
    <recommendedName>
        <fullName evidence="9">C2H2-type domain-containing protein</fullName>
    </recommendedName>
</protein>
<gene>
    <name evidence="10" type="ORF">NKR23_g1716</name>
</gene>
<feature type="region of interest" description="Disordered" evidence="8">
    <location>
        <begin position="1"/>
        <end position="296"/>
    </location>
</feature>
<feature type="compositionally biased region" description="Low complexity" evidence="8">
    <location>
        <begin position="83"/>
        <end position="107"/>
    </location>
</feature>
<dbReference type="SUPFAM" id="SSF57667">
    <property type="entry name" value="beta-beta-alpha zinc fingers"/>
    <property type="match status" value="1"/>
</dbReference>
<dbReference type="FunFam" id="3.30.160.60:FF:000065">
    <property type="entry name" value="B-cell CLL/lymphoma 6, member B"/>
    <property type="match status" value="1"/>
</dbReference>
<dbReference type="InterPro" id="IPR036236">
    <property type="entry name" value="Znf_C2H2_sf"/>
</dbReference>
<evidence type="ECO:0000256" key="4">
    <source>
        <dbReference type="ARBA" id="ARBA00022771"/>
    </source>
</evidence>
<dbReference type="PANTHER" id="PTHR24403">
    <property type="entry name" value="ZINC FINGER PROTEIN"/>
    <property type="match status" value="1"/>
</dbReference>
<proteinExistence type="predicted"/>
<dbReference type="GO" id="GO:0045944">
    <property type="term" value="P:positive regulation of transcription by RNA polymerase II"/>
    <property type="evidence" value="ECO:0007669"/>
    <property type="project" value="TreeGrafter"/>
</dbReference>
<feature type="compositionally biased region" description="Low complexity" evidence="8">
    <location>
        <begin position="162"/>
        <end position="171"/>
    </location>
</feature>
<feature type="domain" description="C2H2-type" evidence="9">
    <location>
        <begin position="386"/>
        <end position="414"/>
    </location>
</feature>
<keyword evidence="11" id="KW-1185">Reference proteome</keyword>
<evidence type="ECO:0000259" key="9">
    <source>
        <dbReference type="PROSITE" id="PS50157"/>
    </source>
</evidence>
<feature type="domain" description="C2H2-type" evidence="9">
    <location>
        <begin position="358"/>
        <end position="385"/>
    </location>
</feature>
<dbReference type="Pfam" id="PF00096">
    <property type="entry name" value="zf-C2H2"/>
    <property type="match status" value="2"/>
</dbReference>
<comment type="subcellular location">
    <subcellularLocation>
        <location evidence="1">Nucleus</location>
    </subcellularLocation>
</comment>
<feature type="compositionally biased region" description="Low complexity" evidence="8">
    <location>
        <begin position="233"/>
        <end position="249"/>
    </location>
</feature>
<feature type="compositionally biased region" description="Pro residues" evidence="8">
    <location>
        <begin position="269"/>
        <end position="284"/>
    </location>
</feature>
<comment type="caution">
    <text evidence="10">The sequence shown here is derived from an EMBL/GenBank/DDBJ whole genome shotgun (WGS) entry which is preliminary data.</text>
</comment>
<evidence type="ECO:0000256" key="2">
    <source>
        <dbReference type="ARBA" id="ARBA00022723"/>
    </source>
</evidence>
<evidence type="ECO:0000256" key="6">
    <source>
        <dbReference type="ARBA" id="ARBA00023242"/>
    </source>
</evidence>
<organism evidence="10 11">
    <name type="scientific">Pleurostoma richardsiae</name>
    <dbReference type="NCBI Taxonomy" id="41990"/>
    <lineage>
        <taxon>Eukaryota</taxon>
        <taxon>Fungi</taxon>
        <taxon>Dikarya</taxon>
        <taxon>Ascomycota</taxon>
        <taxon>Pezizomycotina</taxon>
        <taxon>Sordariomycetes</taxon>
        <taxon>Sordariomycetidae</taxon>
        <taxon>Calosphaeriales</taxon>
        <taxon>Pleurostomataceae</taxon>
        <taxon>Pleurostoma</taxon>
    </lineage>
</organism>
<evidence type="ECO:0000313" key="10">
    <source>
        <dbReference type="EMBL" id="KAJ9155603.1"/>
    </source>
</evidence>